<gene>
    <name evidence="1" type="ORF">M5K25_004151</name>
</gene>
<dbReference type="AlphaFoldDB" id="A0ABD0VSP9"/>
<sequence>MVRRGCGAGNGTGMLRELWGRILKTQISSQKSGEAALLKSLSRPWMAGIDWVLIANGLESPSVATVEAIA</sequence>
<evidence type="ECO:0000313" key="1">
    <source>
        <dbReference type="EMBL" id="KAL0925781.1"/>
    </source>
</evidence>
<keyword evidence="2" id="KW-1185">Reference proteome</keyword>
<protein>
    <submittedName>
        <fullName evidence="1">Uncharacterized protein</fullName>
    </submittedName>
</protein>
<proteinExistence type="predicted"/>
<dbReference type="EMBL" id="JANQDX010000004">
    <property type="protein sequence ID" value="KAL0925781.1"/>
    <property type="molecule type" value="Genomic_DNA"/>
</dbReference>
<reference evidence="1 2" key="1">
    <citation type="journal article" date="2024" name="Plant Biotechnol. J.">
        <title>Dendrobium thyrsiflorum genome and its molecular insights into genes involved in important horticultural traits.</title>
        <authorList>
            <person name="Chen B."/>
            <person name="Wang J.Y."/>
            <person name="Zheng P.J."/>
            <person name="Li K.L."/>
            <person name="Liang Y.M."/>
            <person name="Chen X.F."/>
            <person name="Zhang C."/>
            <person name="Zhao X."/>
            <person name="He X."/>
            <person name="Zhang G.Q."/>
            <person name="Liu Z.J."/>
            <person name="Xu Q."/>
        </authorList>
    </citation>
    <scope>NUCLEOTIDE SEQUENCE [LARGE SCALE GENOMIC DNA]</scope>
    <source>
        <strain evidence="1">GZMU011</strain>
    </source>
</reference>
<name>A0ABD0VSP9_DENTH</name>
<dbReference type="Proteomes" id="UP001552299">
    <property type="component" value="Unassembled WGS sequence"/>
</dbReference>
<evidence type="ECO:0000313" key="2">
    <source>
        <dbReference type="Proteomes" id="UP001552299"/>
    </source>
</evidence>
<comment type="caution">
    <text evidence="1">The sequence shown here is derived from an EMBL/GenBank/DDBJ whole genome shotgun (WGS) entry which is preliminary data.</text>
</comment>
<organism evidence="1 2">
    <name type="scientific">Dendrobium thyrsiflorum</name>
    <name type="common">Pinecone-like raceme dendrobium</name>
    <name type="synonym">Orchid</name>
    <dbReference type="NCBI Taxonomy" id="117978"/>
    <lineage>
        <taxon>Eukaryota</taxon>
        <taxon>Viridiplantae</taxon>
        <taxon>Streptophyta</taxon>
        <taxon>Embryophyta</taxon>
        <taxon>Tracheophyta</taxon>
        <taxon>Spermatophyta</taxon>
        <taxon>Magnoliopsida</taxon>
        <taxon>Liliopsida</taxon>
        <taxon>Asparagales</taxon>
        <taxon>Orchidaceae</taxon>
        <taxon>Epidendroideae</taxon>
        <taxon>Malaxideae</taxon>
        <taxon>Dendrobiinae</taxon>
        <taxon>Dendrobium</taxon>
    </lineage>
</organism>
<accession>A0ABD0VSP9</accession>